<feature type="region of interest" description="Disordered" evidence="18">
    <location>
        <begin position="1"/>
        <end position="21"/>
    </location>
</feature>
<feature type="domain" description="UCH catalytic" evidence="19">
    <location>
        <begin position="1"/>
        <end position="99"/>
    </location>
</feature>
<evidence type="ECO:0000256" key="14">
    <source>
        <dbReference type="ARBA" id="ARBA00023288"/>
    </source>
</evidence>
<keyword evidence="10" id="KW-0256">Endoplasmic reticulum</keyword>
<evidence type="ECO:0000256" key="17">
    <source>
        <dbReference type="RuleBase" id="RU361215"/>
    </source>
</evidence>
<sequence>MSAEERAKHLESNKDIHSAHDEVAAEGQCRVEADKVNFHFITFVNVDGHLYELDGRMNIPVKHGATKEETFIMDAAKICRQFTEREKDEVRFSAVALCKA</sequence>
<evidence type="ECO:0000256" key="13">
    <source>
        <dbReference type="ARBA" id="ARBA00023180"/>
    </source>
</evidence>
<reference evidence="20" key="1">
    <citation type="journal article" date="2023" name="Science">
        <title>Genome structures resolve the early diversification of teleost fishes.</title>
        <authorList>
            <person name="Parey E."/>
            <person name="Louis A."/>
            <person name="Montfort J."/>
            <person name="Bouchez O."/>
            <person name="Roques C."/>
            <person name="Iampietro C."/>
            <person name="Lluch J."/>
            <person name="Castinel A."/>
            <person name="Donnadieu C."/>
            <person name="Desvignes T."/>
            <person name="Floi Bucao C."/>
            <person name="Jouanno E."/>
            <person name="Wen M."/>
            <person name="Mejri S."/>
            <person name="Dirks R."/>
            <person name="Jansen H."/>
            <person name="Henkel C."/>
            <person name="Chen W.J."/>
            <person name="Zahm M."/>
            <person name="Cabau C."/>
            <person name="Klopp C."/>
            <person name="Thompson A.W."/>
            <person name="Robinson-Rechavi M."/>
            <person name="Braasch I."/>
            <person name="Lecointre G."/>
            <person name="Bobe J."/>
            <person name="Postlethwait J.H."/>
            <person name="Berthelot C."/>
            <person name="Roest Crollius H."/>
            <person name="Guiguen Y."/>
        </authorList>
    </citation>
    <scope>NUCLEOTIDE SEQUENCE</scope>
    <source>
        <strain evidence="20">NC1722</strain>
    </source>
</reference>
<comment type="catalytic activity">
    <reaction evidence="1 17">
        <text>Thiol-dependent hydrolysis of ester, thioester, amide, peptide and isopeptide bonds formed by the C-terminal Gly of ubiquitin (a 76-residue protein attached to proteins as an intracellular targeting signal).</text>
        <dbReference type="EC" id="3.4.19.12"/>
    </reaction>
</comment>
<dbReference type="SUPFAM" id="SSF54001">
    <property type="entry name" value="Cysteine proteinases"/>
    <property type="match status" value="1"/>
</dbReference>
<keyword evidence="8 17" id="KW-0378">Hydrolase</keyword>
<organism evidence="20 21">
    <name type="scientific">Aldrovandia affinis</name>
    <dbReference type="NCBI Taxonomy" id="143900"/>
    <lineage>
        <taxon>Eukaryota</taxon>
        <taxon>Metazoa</taxon>
        <taxon>Chordata</taxon>
        <taxon>Craniata</taxon>
        <taxon>Vertebrata</taxon>
        <taxon>Euteleostomi</taxon>
        <taxon>Actinopterygii</taxon>
        <taxon>Neopterygii</taxon>
        <taxon>Teleostei</taxon>
        <taxon>Notacanthiformes</taxon>
        <taxon>Halosauridae</taxon>
        <taxon>Aldrovandia</taxon>
    </lineage>
</organism>
<evidence type="ECO:0000256" key="12">
    <source>
        <dbReference type="ARBA" id="ARBA00023136"/>
    </source>
</evidence>
<evidence type="ECO:0000256" key="4">
    <source>
        <dbReference type="ARBA" id="ARBA00022490"/>
    </source>
</evidence>
<keyword evidence="21" id="KW-1185">Reference proteome</keyword>
<dbReference type="EC" id="3.4.19.12" evidence="17"/>
<evidence type="ECO:0000313" key="21">
    <source>
        <dbReference type="Proteomes" id="UP001221898"/>
    </source>
</evidence>
<evidence type="ECO:0000256" key="9">
    <source>
        <dbReference type="ARBA" id="ARBA00022807"/>
    </source>
</evidence>
<dbReference type="Pfam" id="PF01088">
    <property type="entry name" value="Peptidase_C12"/>
    <property type="match status" value="1"/>
</dbReference>
<evidence type="ECO:0000256" key="3">
    <source>
        <dbReference type="ARBA" id="ARBA00004628"/>
    </source>
</evidence>
<dbReference type="Gene3D" id="3.40.532.10">
    <property type="entry name" value="Peptidase C12, ubiquitin carboxyl-terminal hydrolase"/>
    <property type="match status" value="1"/>
</dbReference>
<evidence type="ECO:0000256" key="2">
    <source>
        <dbReference type="ARBA" id="ARBA00004496"/>
    </source>
</evidence>
<gene>
    <name evidence="20" type="ORF">AAFF_G00197660</name>
</gene>
<dbReference type="InterPro" id="IPR001578">
    <property type="entry name" value="Peptidase_C12_UCH"/>
</dbReference>
<dbReference type="PANTHER" id="PTHR10589">
    <property type="entry name" value="UBIQUITIN CARBOXYL-TERMINAL HYDROLASE"/>
    <property type="match status" value="1"/>
</dbReference>
<evidence type="ECO:0000256" key="8">
    <source>
        <dbReference type="ARBA" id="ARBA00022801"/>
    </source>
</evidence>
<keyword evidence="7 17" id="KW-0833">Ubl conjugation pathway</keyword>
<evidence type="ECO:0000256" key="7">
    <source>
        <dbReference type="ARBA" id="ARBA00022786"/>
    </source>
</evidence>
<comment type="caution">
    <text evidence="16">Lacks conserved residue(s) required for the propagation of feature annotation.</text>
</comment>
<dbReference type="GO" id="GO:0006511">
    <property type="term" value="P:ubiquitin-dependent protein catabolic process"/>
    <property type="evidence" value="ECO:0007669"/>
    <property type="project" value="UniProtKB-UniRule"/>
</dbReference>
<dbReference type="InterPro" id="IPR036959">
    <property type="entry name" value="Peptidase_C12_UCH_sf"/>
</dbReference>
<dbReference type="GO" id="GO:0016579">
    <property type="term" value="P:protein deubiquitination"/>
    <property type="evidence" value="ECO:0007669"/>
    <property type="project" value="TreeGrafter"/>
</dbReference>
<evidence type="ECO:0000256" key="5">
    <source>
        <dbReference type="ARBA" id="ARBA00022553"/>
    </source>
</evidence>
<keyword evidence="5" id="KW-0597">Phosphoprotein</keyword>
<evidence type="ECO:0000256" key="15">
    <source>
        <dbReference type="ARBA" id="ARBA00023289"/>
    </source>
</evidence>
<evidence type="ECO:0000256" key="16">
    <source>
        <dbReference type="PROSITE-ProRule" id="PRU01393"/>
    </source>
</evidence>
<keyword evidence="12" id="KW-0472">Membrane</keyword>
<accession>A0AAD7RIJ4</accession>
<dbReference type="PANTHER" id="PTHR10589:SF19">
    <property type="entry name" value="UBIQUITIN CARBOXYL-TERMINAL HYDROLASE ISOZYME L1"/>
    <property type="match status" value="1"/>
</dbReference>
<comment type="similarity">
    <text evidence="16 17">Belongs to the peptidase C12 family.</text>
</comment>
<dbReference type="EMBL" id="JAINUG010000263">
    <property type="protein sequence ID" value="KAJ8384856.1"/>
    <property type="molecule type" value="Genomic_DNA"/>
</dbReference>
<keyword evidence="4" id="KW-0963">Cytoplasm</keyword>
<keyword evidence="13" id="KW-0325">Glycoprotein</keyword>
<dbReference type="InterPro" id="IPR038765">
    <property type="entry name" value="Papain-like_cys_pep_sf"/>
</dbReference>
<dbReference type="GO" id="GO:0005789">
    <property type="term" value="C:endoplasmic reticulum membrane"/>
    <property type="evidence" value="ECO:0007669"/>
    <property type="project" value="UniProtKB-SubCell"/>
</dbReference>
<keyword evidence="11" id="KW-0007">Acetylation</keyword>
<dbReference type="PROSITE" id="PS52048">
    <property type="entry name" value="UCH_DOMAIN"/>
    <property type="match status" value="1"/>
</dbReference>
<evidence type="ECO:0000313" key="20">
    <source>
        <dbReference type="EMBL" id="KAJ8384856.1"/>
    </source>
</evidence>
<evidence type="ECO:0000256" key="11">
    <source>
        <dbReference type="ARBA" id="ARBA00022990"/>
    </source>
</evidence>
<evidence type="ECO:0000256" key="1">
    <source>
        <dbReference type="ARBA" id="ARBA00000707"/>
    </source>
</evidence>
<keyword evidence="6 17" id="KW-0645">Protease</keyword>
<dbReference type="Proteomes" id="UP001221898">
    <property type="component" value="Unassembled WGS sequence"/>
</dbReference>
<keyword evidence="9 17" id="KW-0788">Thiol protease</keyword>
<keyword evidence="15" id="KW-0636">Prenylation</keyword>
<evidence type="ECO:0000259" key="19">
    <source>
        <dbReference type="PROSITE" id="PS52048"/>
    </source>
</evidence>
<comment type="caution">
    <text evidence="20">The sequence shown here is derived from an EMBL/GenBank/DDBJ whole genome shotgun (WGS) entry which is preliminary data.</text>
</comment>
<evidence type="ECO:0000256" key="6">
    <source>
        <dbReference type="ARBA" id="ARBA00022670"/>
    </source>
</evidence>
<name>A0AAD7RIJ4_9TELE</name>
<dbReference type="PRINTS" id="PR00707">
    <property type="entry name" value="UBCTHYDRLASE"/>
</dbReference>
<evidence type="ECO:0000256" key="10">
    <source>
        <dbReference type="ARBA" id="ARBA00022824"/>
    </source>
</evidence>
<dbReference type="AlphaFoldDB" id="A0AAD7RIJ4"/>
<proteinExistence type="inferred from homology"/>
<evidence type="ECO:0000256" key="18">
    <source>
        <dbReference type="SAM" id="MobiDB-lite"/>
    </source>
</evidence>
<dbReference type="GO" id="GO:0004843">
    <property type="term" value="F:cysteine-type deubiquitinase activity"/>
    <property type="evidence" value="ECO:0007669"/>
    <property type="project" value="UniProtKB-EC"/>
</dbReference>
<comment type="subcellular location">
    <subcellularLocation>
        <location evidence="2">Cytoplasm</location>
    </subcellularLocation>
    <subcellularLocation>
        <location evidence="3">Endoplasmic reticulum membrane</location>
        <topology evidence="3">Lipid-anchor</topology>
    </subcellularLocation>
</comment>
<protein>
    <recommendedName>
        <fullName evidence="17">Ubiquitin carboxyl-terminal hydrolase</fullName>
        <ecNumber evidence="17">3.4.19.12</ecNumber>
    </recommendedName>
</protein>
<keyword evidence="14" id="KW-0449">Lipoprotein</keyword>